<dbReference type="RefSeq" id="WP_378259946.1">
    <property type="nucleotide sequence ID" value="NZ_JBHSIT010000009.1"/>
</dbReference>
<evidence type="ECO:0000313" key="3">
    <source>
        <dbReference type="Proteomes" id="UP001595872"/>
    </source>
</evidence>
<reference evidence="3" key="1">
    <citation type="journal article" date="2019" name="Int. J. Syst. Evol. Microbiol.">
        <title>The Global Catalogue of Microorganisms (GCM) 10K type strain sequencing project: providing services to taxonomists for standard genome sequencing and annotation.</title>
        <authorList>
            <consortium name="The Broad Institute Genomics Platform"/>
            <consortium name="The Broad Institute Genome Sequencing Center for Infectious Disease"/>
            <person name="Wu L."/>
            <person name="Ma J."/>
        </authorList>
    </citation>
    <scope>NUCLEOTIDE SEQUENCE [LARGE SCALE GENOMIC DNA]</scope>
    <source>
        <strain evidence="3">KLKA75</strain>
    </source>
</reference>
<name>A0ABV9U452_9ACTN</name>
<dbReference type="Proteomes" id="UP001595872">
    <property type="component" value="Unassembled WGS sequence"/>
</dbReference>
<evidence type="ECO:0000256" key="1">
    <source>
        <dbReference type="SAM" id="MobiDB-lite"/>
    </source>
</evidence>
<feature type="region of interest" description="Disordered" evidence="1">
    <location>
        <begin position="72"/>
        <end position="94"/>
    </location>
</feature>
<feature type="compositionally biased region" description="Acidic residues" evidence="1">
    <location>
        <begin position="79"/>
        <end position="89"/>
    </location>
</feature>
<proteinExistence type="predicted"/>
<accession>A0ABV9U452</accession>
<evidence type="ECO:0000313" key="2">
    <source>
        <dbReference type="EMBL" id="MFC4911238.1"/>
    </source>
</evidence>
<comment type="caution">
    <text evidence="2">The sequence shown here is derived from an EMBL/GenBank/DDBJ whole genome shotgun (WGS) entry which is preliminary data.</text>
</comment>
<protein>
    <submittedName>
        <fullName evidence="2">Uncharacterized protein</fullName>
    </submittedName>
</protein>
<keyword evidence="3" id="KW-1185">Reference proteome</keyword>
<sequence length="163" mass="17763">MGVLTDYFRAPDDEAVIRLLDRTRGHSPIVGRKPSFDGVEAKGVDPGVVLGSLVATIRGVPWDVQQVKVSQVWPPASEQEPDPSEDDPFQDGPWAFALDDPTRDTLAGVAPADVTALVVTFVERTEELRGGGADEWRPVVEDLIGLARTARDADQHLYCWACL</sequence>
<gene>
    <name evidence="2" type="ORF">ACFPCY_28295</name>
</gene>
<dbReference type="EMBL" id="JBHSIT010000009">
    <property type="protein sequence ID" value="MFC4911238.1"/>
    <property type="molecule type" value="Genomic_DNA"/>
</dbReference>
<organism evidence="2 3">
    <name type="scientific">Actinomadura gamaensis</name>
    <dbReference type="NCBI Taxonomy" id="1763541"/>
    <lineage>
        <taxon>Bacteria</taxon>
        <taxon>Bacillati</taxon>
        <taxon>Actinomycetota</taxon>
        <taxon>Actinomycetes</taxon>
        <taxon>Streptosporangiales</taxon>
        <taxon>Thermomonosporaceae</taxon>
        <taxon>Actinomadura</taxon>
    </lineage>
</organism>